<proteinExistence type="predicted"/>
<evidence type="ECO:0000259" key="2">
    <source>
        <dbReference type="Pfam" id="PF04069"/>
    </source>
</evidence>
<gene>
    <name evidence="3" type="ORF">GTW51_04340</name>
</gene>
<evidence type="ECO:0000256" key="1">
    <source>
        <dbReference type="SAM" id="SignalP"/>
    </source>
</evidence>
<dbReference type="GO" id="GO:0022857">
    <property type="term" value="F:transmembrane transporter activity"/>
    <property type="evidence" value="ECO:0007669"/>
    <property type="project" value="InterPro"/>
</dbReference>
<reference evidence="3 4" key="1">
    <citation type="submission" date="2020-01" db="EMBL/GenBank/DDBJ databases">
        <title>Genomes of bacteria type strains.</title>
        <authorList>
            <person name="Chen J."/>
            <person name="Zhu S."/>
            <person name="Chen J."/>
        </authorList>
    </citation>
    <scope>NUCLEOTIDE SEQUENCE [LARGE SCALE GENOMIC DNA]</scope>
    <source>
        <strain evidence="3 4">KCTC 52919</strain>
    </source>
</reference>
<keyword evidence="4" id="KW-1185">Reference proteome</keyword>
<dbReference type="Proteomes" id="UP000476332">
    <property type="component" value="Unassembled WGS sequence"/>
</dbReference>
<name>A0A6L9MEB0_9HYPH</name>
<feature type="domain" description="ABC-type glycine betaine transport system substrate-binding" evidence="2">
    <location>
        <begin position="30"/>
        <end position="312"/>
    </location>
</feature>
<dbReference type="EMBL" id="JAAAMJ010000001">
    <property type="protein sequence ID" value="NDV85928.1"/>
    <property type="molecule type" value="Genomic_DNA"/>
</dbReference>
<sequence>MKSFLAACAAVAGVAALPGMASAQDADCGTVSIASMNWASAEVMAAIDQFILENGYGCDAVLVPGDTMPTFTSMTEKAEPDVAPEMFVNQFREQIDAAVADNRIAYAAKVLEDGSQEGFWIPQYVADANPEIRTVSDALAHPELFPSPEDPSKGAIYNCPAGWGCQIMVGNLFKAYGAADKGFDLVDTGSSAGLDGSIAKAFSDETGWIGYYWSPTPIIGRYPMKMLEWDVPFDEAEWKSCTTQPDCAAPKINAWTPAEVYTLVTRELADSAPQAAAYLDRRAWGNDTVNRLLAWKDENQATGEDTALYFLDTEPEVWKAWLAPEVAEKVEAAL</sequence>
<feature type="signal peptide" evidence="1">
    <location>
        <begin position="1"/>
        <end position="23"/>
    </location>
</feature>
<dbReference type="InterPro" id="IPR007210">
    <property type="entry name" value="ABC_Gly_betaine_transp_sub-bd"/>
</dbReference>
<dbReference type="Pfam" id="PF04069">
    <property type="entry name" value="OpuAC"/>
    <property type="match status" value="1"/>
</dbReference>
<accession>A0A6L9MEB0</accession>
<feature type="chain" id="PRO_5026871504" evidence="1">
    <location>
        <begin position="24"/>
        <end position="334"/>
    </location>
</feature>
<evidence type="ECO:0000313" key="4">
    <source>
        <dbReference type="Proteomes" id="UP000476332"/>
    </source>
</evidence>
<protein>
    <submittedName>
        <fullName evidence="3">ABC transporter substrate-binding protein</fullName>
    </submittedName>
</protein>
<evidence type="ECO:0000313" key="3">
    <source>
        <dbReference type="EMBL" id="NDV85928.1"/>
    </source>
</evidence>
<keyword evidence="1" id="KW-0732">Signal</keyword>
<dbReference type="AlphaFoldDB" id="A0A6L9MEB0"/>
<dbReference type="RefSeq" id="WP_163042614.1">
    <property type="nucleotide sequence ID" value="NZ_JAAAMJ010000001.1"/>
</dbReference>
<dbReference type="Gene3D" id="3.40.190.100">
    <property type="entry name" value="Glycine betaine-binding periplasmic protein, domain 2"/>
    <property type="match status" value="1"/>
</dbReference>
<dbReference type="GO" id="GO:0043190">
    <property type="term" value="C:ATP-binding cassette (ABC) transporter complex"/>
    <property type="evidence" value="ECO:0007669"/>
    <property type="project" value="InterPro"/>
</dbReference>
<comment type="caution">
    <text evidence="3">The sequence shown here is derived from an EMBL/GenBank/DDBJ whole genome shotgun (WGS) entry which is preliminary data.</text>
</comment>
<organism evidence="3 4">
    <name type="scientific">Aurantimonas aggregata</name>
    <dbReference type="NCBI Taxonomy" id="2047720"/>
    <lineage>
        <taxon>Bacteria</taxon>
        <taxon>Pseudomonadati</taxon>
        <taxon>Pseudomonadota</taxon>
        <taxon>Alphaproteobacteria</taxon>
        <taxon>Hyphomicrobiales</taxon>
        <taxon>Aurantimonadaceae</taxon>
        <taxon>Aurantimonas</taxon>
    </lineage>
</organism>
<dbReference type="SUPFAM" id="SSF53850">
    <property type="entry name" value="Periplasmic binding protein-like II"/>
    <property type="match status" value="1"/>
</dbReference>
<dbReference type="Gene3D" id="3.40.190.10">
    <property type="entry name" value="Periplasmic binding protein-like II"/>
    <property type="match status" value="1"/>
</dbReference>